<dbReference type="PANTHER" id="PTHR33365">
    <property type="entry name" value="YALI0B05434P"/>
    <property type="match status" value="1"/>
</dbReference>
<comment type="similarity">
    <text evidence="2">Belongs to the ustYa family.</text>
</comment>
<dbReference type="AlphaFoldDB" id="A0AA39UZ24"/>
<accession>A0AA39UZ24</accession>
<gene>
    <name evidence="4" type="ORF">JMJ35_008603</name>
</gene>
<keyword evidence="3" id="KW-0812">Transmembrane</keyword>
<comment type="caution">
    <text evidence="4">The sequence shown here is derived from an EMBL/GenBank/DDBJ whole genome shotgun (WGS) entry which is preliminary data.</text>
</comment>
<dbReference type="Pfam" id="PF11807">
    <property type="entry name" value="UstYa"/>
    <property type="match status" value="1"/>
</dbReference>
<evidence type="ECO:0000256" key="2">
    <source>
        <dbReference type="ARBA" id="ARBA00035112"/>
    </source>
</evidence>
<feature type="transmembrane region" description="Helical" evidence="3">
    <location>
        <begin position="35"/>
        <end position="61"/>
    </location>
</feature>
<dbReference type="PANTHER" id="PTHR33365:SF4">
    <property type="entry name" value="CYCLOCHLOROTINE BIOSYNTHESIS PROTEIN O"/>
    <property type="match status" value="1"/>
</dbReference>
<name>A0AA39UZ24_9LECA</name>
<dbReference type="Proteomes" id="UP001166286">
    <property type="component" value="Unassembled WGS sequence"/>
</dbReference>
<evidence type="ECO:0000313" key="5">
    <source>
        <dbReference type="Proteomes" id="UP001166286"/>
    </source>
</evidence>
<evidence type="ECO:0000256" key="1">
    <source>
        <dbReference type="ARBA" id="ARBA00004685"/>
    </source>
</evidence>
<keyword evidence="5" id="KW-1185">Reference proteome</keyword>
<dbReference type="EMBL" id="JAFEKC020000019">
    <property type="protein sequence ID" value="KAK0509232.1"/>
    <property type="molecule type" value="Genomic_DNA"/>
</dbReference>
<protein>
    <submittedName>
        <fullName evidence="4">Uncharacterized protein</fullName>
    </submittedName>
</protein>
<evidence type="ECO:0000313" key="4">
    <source>
        <dbReference type="EMBL" id="KAK0509232.1"/>
    </source>
</evidence>
<dbReference type="InterPro" id="IPR021765">
    <property type="entry name" value="UstYa-like"/>
</dbReference>
<reference evidence="4" key="1">
    <citation type="submission" date="2023-03" db="EMBL/GenBank/DDBJ databases">
        <title>Complete genome of Cladonia borealis.</title>
        <authorList>
            <person name="Park H."/>
        </authorList>
    </citation>
    <scope>NUCLEOTIDE SEQUENCE</scope>
    <source>
        <strain evidence="4">ANT050790</strain>
    </source>
</reference>
<proteinExistence type="inferred from homology"/>
<keyword evidence="3" id="KW-0472">Membrane</keyword>
<organism evidence="4 5">
    <name type="scientific">Cladonia borealis</name>
    <dbReference type="NCBI Taxonomy" id="184061"/>
    <lineage>
        <taxon>Eukaryota</taxon>
        <taxon>Fungi</taxon>
        <taxon>Dikarya</taxon>
        <taxon>Ascomycota</taxon>
        <taxon>Pezizomycotina</taxon>
        <taxon>Lecanoromycetes</taxon>
        <taxon>OSLEUM clade</taxon>
        <taxon>Lecanoromycetidae</taxon>
        <taxon>Lecanorales</taxon>
        <taxon>Lecanorineae</taxon>
        <taxon>Cladoniaceae</taxon>
        <taxon>Cladonia</taxon>
    </lineage>
</organism>
<sequence length="286" mass="32856">MFNKEDWRPRSYKRLQDGDEMQNNDYDSAPEKPTYGMLLLFIMITSMTLNAILVSGGLYFYSKRGPWNPIFPQILYSPAQMAVEYKVVKFKSGFGSHVTEYQGLPSDELDQRWWDLYGCKPYSFSGTSPHVFRLIAVKIVGHSRITKEEATQMVNSTVPIPGDSHHYIVELNVFHQLHCLDTIRKGLYPDHYPSIRPGPNGEDEVFGREHLDHCVDSIRQSLMCSADISPITWTWSEKQQGAKAQAEVLHTCRDYGRLRDWALGRQLLAPFDPSVYVEDNLFIANN</sequence>
<comment type="pathway">
    <text evidence="1">Mycotoxin biosynthesis.</text>
</comment>
<dbReference type="GO" id="GO:0043386">
    <property type="term" value="P:mycotoxin biosynthetic process"/>
    <property type="evidence" value="ECO:0007669"/>
    <property type="project" value="InterPro"/>
</dbReference>
<evidence type="ECO:0000256" key="3">
    <source>
        <dbReference type="SAM" id="Phobius"/>
    </source>
</evidence>
<keyword evidence="3" id="KW-1133">Transmembrane helix</keyword>